<comment type="function">
    <text evidence="2">Involved in regulation of actin and microtubule organization. Part of a WAVE complex that activates the Arp2/3 complex.</text>
</comment>
<organism evidence="4 5">
    <name type="scientific">Cymbomonas tetramitiformis</name>
    <dbReference type="NCBI Taxonomy" id="36881"/>
    <lineage>
        <taxon>Eukaryota</taxon>
        <taxon>Viridiplantae</taxon>
        <taxon>Chlorophyta</taxon>
        <taxon>Pyramimonadophyceae</taxon>
        <taxon>Pyramimonadales</taxon>
        <taxon>Pyramimonadaceae</taxon>
        <taxon>Cymbomonas</taxon>
    </lineage>
</organism>
<evidence type="ECO:0000256" key="2">
    <source>
        <dbReference type="ARBA" id="ARBA00025223"/>
    </source>
</evidence>
<name>A0AAE0BN19_9CHLO</name>
<dbReference type="InterPro" id="IPR028457">
    <property type="entry name" value="ABI"/>
</dbReference>
<sequence>MQLNISKASDDDYEQSFAIALQELRQVRPQIIRGAEYCEQQYLERSNKSAVVENCKTYAVGALNNVVEHISNVAKRFEILTKTQLLQLERTAVDLASVTERVQGSQEYLHAGALKQLQGTYVTSQSLDYYVRGKPPDDDGMPRNVFERIGRAGSRLAREDFNLQYLSQSHELCAFIQPGPPPEILADQLVDLDTFLDTGRSFIMEADIQDISQLRESGQFPPGTFSHARLPQGGPPSVSSVMTVDKAAYNYLPPSPPGPPPEDTTVPSFLQPTLGAYPYYPGVYSPIKGSLDWAMTPLSEGDEVTAGGGVEEEVKEESKTEEDAEDKEGDAADDESEKKPPPSPSLARLTRSQSLIDHAKKMDQENVIWDSPGGSPSAKGKRANWANLNTCSLAMQEPEEPERPTDSAPQDGEEGDQSGPPLARQAAEEFLPEHEAQKIHEHG</sequence>
<evidence type="ECO:0000313" key="4">
    <source>
        <dbReference type="EMBL" id="KAK3238669.1"/>
    </source>
</evidence>
<dbReference type="Proteomes" id="UP001190700">
    <property type="component" value="Unassembled WGS sequence"/>
</dbReference>
<feature type="compositionally biased region" description="Basic and acidic residues" evidence="3">
    <location>
        <begin position="431"/>
        <end position="443"/>
    </location>
</feature>
<dbReference type="AlphaFoldDB" id="A0AAE0BN19"/>
<evidence type="ECO:0000313" key="5">
    <source>
        <dbReference type="Proteomes" id="UP001190700"/>
    </source>
</evidence>
<proteinExistence type="inferred from homology"/>
<feature type="region of interest" description="Disordered" evidence="3">
    <location>
        <begin position="299"/>
        <end position="443"/>
    </location>
</feature>
<evidence type="ECO:0000256" key="3">
    <source>
        <dbReference type="SAM" id="MobiDB-lite"/>
    </source>
</evidence>
<dbReference type="Gene3D" id="6.10.140.1620">
    <property type="match status" value="1"/>
</dbReference>
<comment type="caution">
    <text evidence="4">The sequence shown here is derived from an EMBL/GenBank/DDBJ whole genome shotgun (WGS) entry which is preliminary data.</text>
</comment>
<feature type="compositionally biased region" description="Acidic residues" evidence="3">
    <location>
        <begin position="310"/>
        <end position="335"/>
    </location>
</feature>
<reference evidence="4 5" key="1">
    <citation type="journal article" date="2015" name="Genome Biol. Evol.">
        <title>Comparative Genomics of a Bacterivorous Green Alga Reveals Evolutionary Causalities and Consequences of Phago-Mixotrophic Mode of Nutrition.</title>
        <authorList>
            <person name="Burns J.A."/>
            <person name="Paasch A."/>
            <person name="Narechania A."/>
            <person name="Kim E."/>
        </authorList>
    </citation>
    <scope>NUCLEOTIDE SEQUENCE [LARGE SCALE GENOMIC DNA]</scope>
    <source>
        <strain evidence="4 5">PLY_AMNH</strain>
    </source>
</reference>
<accession>A0AAE0BN19</accession>
<dbReference type="PANTHER" id="PTHR10460:SF0">
    <property type="entry name" value="ABELSON INTERACTING PROTEIN, ISOFORM D"/>
    <property type="match status" value="1"/>
</dbReference>
<dbReference type="PANTHER" id="PTHR10460">
    <property type="entry name" value="ABL INTERACTOR FAMILY MEMBER"/>
    <property type="match status" value="1"/>
</dbReference>
<evidence type="ECO:0000256" key="1">
    <source>
        <dbReference type="ARBA" id="ARBA00010020"/>
    </source>
</evidence>
<gene>
    <name evidence="4" type="ORF">CYMTET_51333</name>
</gene>
<dbReference type="EMBL" id="LGRX02034147">
    <property type="protein sequence ID" value="KAK3238669.1"/>
    <property type="molecule type" value="Genomic_DNA"/>
</dbReference>
<protein>
    <submittedName>
        <fullName evidence="4">Uncharacterized protein</fullName>
    </submittedName>
</protein>
<comment type="similarity">
    <text evidence="1">Belongs to the ABI family.</text>
</comment>
<keyword evidence="5" id="KW-1185">Reference proteome</keyword>